<feature type="domain" description="PpiC" evidence="7">
    <location>
        <begin position="126"/>
        <end position="232"/>
    </location>
</feature>
<evidence type="ECO:0000256" key="6">
    <source>
        <dbReference type="PROSITE-ProRule" id="PRU00278"/>
    </source>
</evidence>
<dbReference type="PANTHER" id="PTHR47245:SF1">
    <property type="entry name" value="FOLDASE PROTEIN PRSA"/>
    <property type="match status" value="1"/>
</dbReference>
<dbReference type="EMBL" id="CP053586">
    <property type="protein sequence ID" value="WNZ24762.1"/>
    <property type="molecule type" value="Genomic_DNA"/>
</dbReference>
<evidence type="ECO:0000259" key="7">
    <source>
        <dbReference type="PROSITE" id="PS50198"/>
    </source>
</evidence>
<dbReference type="InterPro" id="IPR046357">
    <property type="entry name" value="PPIase_dom_sf"/>
</dbReference>
<proteinExistence type="predicted"/>
<dbReference type="InterPro" id="IPR050245">
    <property type="entry name" value="PrsA_foldase"/>
</dbReference>
<dbReference type="SUPFAM" id="SSF54534">
    <property type="entry name" value="FKBP-like"/>
    <property type="match status" value="1"/>
</dbReference>
<dbReference type="PANTHER" id="PTHR47245">
    <property type="entry name" value="PEPTIDYLPROLYL ISOMERASE"/>
    <property type="match status" value="1"/>
</dbReference>
<evidence type="ECO:0000256" key="2">
    <source>
        <dbReference type="ARBA" id="ARBA00013194"/>
    </source>
</evidence>
<protein>
    <recommendedName>
        <fullName evidence="2">peptidylprolyl isomerase</fullName>
        <ecNumber evidence="2">5.2.1.8</ecNumber>
    </recommendedName>
</protein>
<keyword evidence="3" id="KW-0732">Signal</keyword>
<gene>
    <name evidence="8" type="ORF">HJG54_19220</name>
</gene>
<dbReference type="InterPro" id="IPR027304">
    <property type="entry name" value="Trigger_fact/SurA_dom_sf"/>
</dbReference>
<dbReference type="Pfam" id="PF00639">
    <property type="entry name" value="Rotamase"/>
    <property type="match status" value="1"/>
</dbReference>
<evidence type="ECO:0000313" key="8">
    <source>
        <dbReference type="EMBL" id="WNZ24762.1"/>
    </source>
</evidence>
<organism evidence="8">
    <name type="scientific">Leptolyngbya sp. NK1-12</name>
    <dbReference type="NCBI Taxonomy" id="2547451"/>
    <lineage>
        <taxon>Bacteria</taxon>
        <taxon>Bacillati</taxon>
        <taxon>Cyanobacteriota</taxon>
        <taxon>Cyanophyceae</taxon>
        <taxon>Leptolyngbyales</taxon>
        <taxon>Leptolyngbyaceae</taxon>
        <taxon>Leptolyngbya group</taxon>
        <taxon>Leptolyngbya</taxon>
    </lineage>
</organism>
<dbReference type="AlphaFoldDB" id="A0AA96WVX8"/>
<accession>A0AA96WVX8</accession>
<dbReference type="EC" id="5.2.1.8" evidence="2"/>
<dbReference type="InterPro" id="IPR000297">
    <property type="entry name" value="PPIase_PpiC"/>
</dbReference>
<name>A0AA96WVX8_9CYAN</name>
<sequence>MSPNFLVINDEPVSLEQALSYLQSDGTFQNFLASILRQHVITQMLKQEPDLQPTVAAIEQYLEQCFENNQIYESQPFQYLEQFLKDNQIYTVEQLQQWLEDNHLAYEQFLERIIRTQTWQNLVDHISRPRLHEYFIKHKQKLDKVLLSCIVVDQETLAEELRDQIKAGESFEQLAQDYSIAENRMHGGQMEPVSPSDLPDEIRIAIDKNPQSGSLIGPIDLQNRWYLLRLEAILPSALEGEIEAQLKAEIYQEWLSQEMATMNVKMQVTQWLSLKTSTP</sequence>
<keyword evidence="5 6" id="KW-0413">Isomerase</keyword>
<evidence type="ECO:0000256" key="1">
    <source>
        <dbReference type="ARBA" id="ARBA00000971"/>
    </source>
</evidence>
<evidence type="ECO:0000256" key="4">
    <source>
        <dbReference type="ARBA" id="ARBA00023110"/>
    </source>
</evidence>
<evidence type="ECO:0000256" key="5">
    <source>
        <dbReference type="ARBA" id="ARBA00023235"/>
    </source>
</evidence>
<keyword evidence="4 6" id="KW-0697">Rotamase</keyword>
<dbReference type="RefSeq" id="WP_316430730.1">
    <property type="nucleotide sequence ID" value="NZ_CP053586.1"/>
</dbReference>
<reference evidence="8" key="1">
    <citation type="submission" date="2020-05" db="EMBL/GenBank/DDBJ databases">
        <authorList>
            <person name="Zhu T."/>
            <person name="Keshari N."/>
            <person name="Lu X."/>
        </authorList>
    </citation>
    <scope>NUCLEOTIDE SEQUENCE</scope>
    <source>
        <strain evidence="8">NK1-12</strain>
    </source>
</reference>
<dbReference type="PROSITE" id="PS50198">
    <property type="entry name" value="PPIC_PPIASE_2"/>
    <property type="match status" value="1"/>
</dbReference>
<dbReference type="GO" id="GO:0003755">
    <property type="term" value="F:peptidyl-prolyl cis-trans isomerase activity"/>
    <property type="evidence" value="ECO:0007669"/>
    <property type="project" value="UniProtKB-KW"/>
</dbReference>
<comment type="catalytic activity">
    <reaction evidence="1">
        <text>[protein]-peptidylproline (omega=180) = [protein]-peptidylproline (omega=0)</text>
        <dbReference type="Rhea" id="RHEA:16237"/>
        <dbReference type="Rhea" id="RHEA-COMP:10747"/>
        <dbReference type="Rhea" id="RHEA-COMP:10748"/>
        <dbReference type="ChEBI" id="CHEBI:83833"/>
        <dbReference type="ChEBI" id="CHEBI:83834"/>
        <dbReference type="EC" id="5.2.1.8"/>
    </reaction>
</comment>
<dbReference type="Gene3D" id="3.10.50.40">
    <property type="match status" value="1"/>
</dbReference>
<dbReference type="SUPFAM" id="SSF109998">
    <property type="entry name" value="Triger factor/SurA peptide-binding domain-like"/>
    <property type="match status" value="1"/>
</dbReference>
<evidence type="ECO:0000256" key="3">
    <source>
        <dbReference type="ARBA" id="ARBA00022729"/>
    </source>
</evidence>